<feature type="transmembrane region" description="Helical" evidence="10">
    <location>
        <begin position="101"/>
        <end position="123"/>
    </location>
</feature>
<keyword evidence="6 10" id="KW-1133">Transmembrane helix</keyword>
<dbReference type="Pfam" id="PF02653">
    <property type="entry name" value="BPD_transp_2"/>
    <property type="match status" value="1"/>
</dbReference>
<feature type="transmembrane region" description="Helical" evidence="10">
    <location>
        <begin position="179"/>
        <end position="198"/>
    </location>
</feature>
<dbReference type="PANTHER" id="PTHR32196:SF71">
    <property type="entry name" value="AUTOINDUCER 2 IMPORT SYSTEM PERMEASE PROTEIN LSRD"/>
    <property type="match status" value="1"/>
</dbReference>
<evidence type="ECO:0000256" key="3">
    <source>
        <dbReference type="ARBA" id="ARBA00022475"/>
    </source>
</evidence>
<organism evidence="11 12">
    <name type="scientific">Nocardioides pinisoli</name>
    <dbReference type="NCBI Taxonomy" id="2950279"/>
    <lineage>
        <taxon>Bacteria</taxon>
        <taxon>Bacillati</taxon>
        <taxon>Actinomycetota</taxon>
        <taxon>Actinomycetes</taxon>
        <taxon>Propionibacteriales</taxon>
        <taxon>Nocardioidaceae</taxon>
        <taxon>Nocardioides</taxon>
    </lineage>
</organism>
<dbReference type="EMBL" id="JANARS010000004">
    <property type="protein sequence ID" value="MCP3422321.1"/>
    <property type="molecule type" value="Genomic_DNA"/>
</dbReference>
<feature type="transmembrane region" description="Helical" evidence="10">
    <location>
        <begin position="219"/>
        <end position="241"/>
    </location>
</feature>
<keyword evidence="7 10" id="KW-0472">Membrane</keyword>
<feature type="region of interest" description="Disordered" evidence="9">
    <location>
        <begin position="1"/>
        <end position="60"/>
    </location>
</feature>
<gene>
    <name evidence="11" type="ORF">NCI01_10985</name>
</gene>
<dbReference type="Proteomes" id="UP001204524">
    <property type="component" value="Unassembled WGS sequence"/>
</dbReference>
<evidence type="ECO:0000256" key="7">
    <source>
        <dbReference type="ARBA" id="ARBA00023136"/>
    </source>
</evidence>
<feature type="transmembrane region" description="Helical" evidence="10">
    <location>
        <begin position="311"/>
        <end position="341"/>
    </location>
</feature>
<evidence type="ECO:0000256" key="5">
    <source>
        <dbReference type="ARBA" id="ARBA00022692"/>
    </source>
</evidence>
<evidence type="ECO:0000256" key="4">
    <source>
        <dbReference type="ARBA" id="ARBA00022519"/>
    </source>
</evidence>
<evidence type="ECO:0000313" key="12">
    <source>
        <dbReference type="Proteomes" id="UP001204524"/>
    </source>
</evidence>
<feature type="transmembrane region" description="Helical" evidence="10">
    <location>
        <begin position="129"/>
        <end position="148"/>
    </location>
</feature>
<protein>
    <recommendedName>
        <fullName evidence="8">Autoinducer 2 import system permease protein LsrD</fullName>
    </recommendedName>
</protein>
<dbReference type="InterPro" id="IPR001851">
    <property type="entry name" value="ABC_transp_permease"/>
</dbReference>
<evidence type="ECO:0000313" key="11">
    <source>
        <dbReference type="EMBL" id="MCP3422321.1"/>
    </source>
</evidence>
<feature type="transmembrane region" description="Helical" evidence="10">
    <location>
        <begin position="267"/>
        <end position="290"/>
    </location>
</feature>
<feature type="transmembrane region" description="Helical" evidence="10">
    <location>
        <begin position="70"/>
        <end position="89"/>
    </location>
</feature>
<keyword evidence="2" id="KW-0813">Transport</keyword>
<evidence type="ECO:0000256" key="8">
    <source>
        <dbReference type="ARBA" id="ARBA00039381"/>
    </source>
</evidence>
<dbReference type="PANTHER" id="PTHR32196">
    <property type="entry name" value="ABC TRANSPORTER PERMEASE PROTEIN YPHD-RELATED-RELATED"/>
    <property type="match status" value="1"/>
</dbReference>
<accession>A0ABT1KYH9</accession>
<evidence type="ECO:0000256" key="6">
    <source>
        <dbReference type="ARBA" id="ARBA00022989"/>
    </source>
</evidence>
<feature type="transmembrane region" description="Helical" evidence="10">
    <location>
        <begin position="353"/>
        <end position="371"/>
    </location>
</feature>
<evidence type="ECO:0000256" key="10">
    <source>
        <dbReference type="SAM" id="Phobius"/>
    </source>
</evidence>
<evidence type="ECO:0000256" key="2">
    <source>
        <dbReference type="ARBA" id="ARBA00022448"/>
    </source>
</evidence>
<evidence type="ECO:0000256" key="9">
    <source>
        <dbReference type="SAM" id="MobiDB-lite"/>
    </source>
</evidence>
<proteinExistence type="predicted"/>
<feature type="transmembrane region" description="Helical" evidence="10">
    <location>
        <begin position="155"/>
        <end position="173"/>
    </location>
</feature>
<keyword evidence="4" id="KW-0997">Cell inner membrane</keyword>
<dbReference type="CDD" id="cd06579">
    <property type="entry name" value="TM_PBP1_transp_AraH_like"/>
    <property type="match status" value="1"/>
</dbReference>
<evidence type="ECO:0000256" key="1">
    <source>
        <dbReference type="ARBA" id="ARBA00004651"/>
    </source>
</evidence>
<name>A0ABT1KYH9_9ACTN</name>
<keyword evidence="12" id="KW-1185">Reference proteome</keyword>
<comment type="caution">
    <text evidence="11">The sequence shown here is derived from an EMBL/GenBank/DDBJ whole genome shotgun (WGS) entry which is preliminary data.</text>
</comment>
<keyword evidence="5 10" id="KW-0812">Transmembrane</keyword>
<keyword evidence="3" id="KW-1003">Cell membrane</keyword>
<sequence>MNDTPRRSPSPPLRSSGDQRRGDPESSATTDRTPEPASTPERAMGVEPGDSVRRRRAARPRGARQLDSTALIYLVLVAVVAVSAVLTGIEGRNFFSQGNIWAVLTAMSVLGLIAIGQTLVILVGSLDLSVPYVVSLATVIAAGGMKGLDGNIPAAVFNTLVVCAVIGLVMGLLVSLLHVHGFIASLGIGLVVSGYLGTNYQGSHGAAAPDLRLLGRSGIVGWIPTAFLVLLACAVLVTLMLRYTRLGHHVYAIGGNRDVARMSGVRIALPVVSAHVLCSVLAGLAALLLLSRTGVGSPTIGSQGRYDLLSIAAVVLGGTLLAGGKGSVVGTMGGVAIFAVLDNVMGVMQVNPFLKDFVRGLVIVLAVAVYARRSVVRRPPRFGASRPVLPVPAAKGPSTKGEPA</sequence>
<reference evidence="11 12" key="1">
    <citation type="submission" date="2022-06" db="EMBL/GenBank/DDBJ databases">
        <authorList>
            <person name="So Y."/>
        </authorList>
    </citation>
    <scope>NUCLEOTIDE SEQUENCE [LARGE SCALE GENOMIC DNA]</scope>
    <source>
        <strain evidence="11 12">STR3</strain>
    </source>
</reference>
<comment type="subcellular location">
    <subcellularLocation>
        <location evidence="1">Cell membrane</location>
        <topology evidence="1">Multi-pass membrane protein</topology>
    </subcellularLocation>
</comment>
<dbReference type="RefSeq" id="WP_254181518.1">
    <property type="nucleotide sequence ID" value="NZ_JANARS010000004.1"/>
</dbReference>